<comment type="subcellular location">
    <subcellularLocation>
        <location evidence="6">Cytoplasm</location>
    </subcellularLocation>
</comment>
<comment type="function">
    <text evidence="6">The RecF protein is involved in DNA metabolism; it is required for DNA replication and normal SOS inducibility. RecF binds preferentially to single-stranded, linear DNA. It also seems to bind ATP.</text>
</comment>
<dbReference type="GO" id="GO:0006260">
    <property type="term" value="P:DNA replication"/>
    <property type="evidence" value="ECO:0007669"/>
    <property type="project" value="UniProtKB-UniRule"/>
</dbReference>
<dbReference type="EMBL" id="MPRJ01000007">
    <property type="protein sequence ID" value="OOZ37550.1"/>
    <property type="molecule type" value="Genomic_DNA"/>
</dbReference>
<dbReference type="Pfam" id="PF02463">
    <property type="entry name" value="SMC_N"/>
    <property type="match status" value="1"/>
</dbReference>
<dbReference type="InterPro" id="IPR003395">
    <property type="entry name" value="RecF/RecN/SMC_N"/>
</dbReference>
<proteinExistence type="inferred from homology"/>
<dbReference type="PANTHER" id="PTHR32182:SF0">
    <property type="entry name" value="DNA REPLICATION AND REPAIR PROTEIN RECF"/>
    <property type="match status" value="1"/>
</dbReference>
<dbReference type="InterPro" id="IPR027417">
    <property type="entry name" value="P-loop_NTPase"/>
</dbReference>
<dbReference type="GO" id="GO:0006302">
    <property type="term" value="P:double-strand break repair"/>
    <property type="evidence" value="ECO:0007669"/>
    <property type="project" value="TreeGrafter"/>
</dbReference>
<dbReference type="GO" id="GO:0003697">
    <property type="term" value="F:single-stranded DNA binding"/>
    <property type="evidence" value="ECO:0007669"/>
    <property type="project" value="UniProtKB-UniRule"/>
</dbReference>
<dbReference type="GO" id="GO:0005524">
    <property type="term" value="F:ATP binding"/>
    <property type="evidence" value="ECO:0007669"/>
    <property type="project" value="UniProtKB-UniRule"/>
</dbReference>
<evidence type="ECO:0000256" key="4">
    <source>
        <dbReference type="ARBA" id="ARBA00022840"/>
    </source>
</evidence>
<accession>A0A1T2KXR0</accession>
<evidence type="ECO:0000256" key="6">
    <source>
        <dbReference type="HAMAP-Rule" id="MF_00365"/>
    </source>
</evidence>
<dbReference type="Gene3D" id="1.20.1050.90">
    <property type="entry name" value="RecF/RecN/SMC, N-terminal domain"/>
    <property type="match status" value="1"/>
</dbReference>
<evidence type="ECO:0000256" key="1">
    <source>
        <dbReference type="ARBA" id="ARBA00022490"/>
    </source>
</evidence>
<dbReference type="OrthoDB" id="9803889at2"/>
<keyword evidence="6" id="KW-0234">DNA repair</keyword>
<evidence type="ECO:0000256" key="2">
    <source>
        <dbReference type="ARBA" id="ARBA00022705"/>
    </source>
</evidence>
<dbReference type="Proteomes" id="UP000190896">
    <property type="component" value="Unassembled WGS sequence"/>
</dbReference>
<gene>
    <name evidence="6" type="primary">recF</name>
    <name evidence="8" type="ORF">BOW51_01690</name>
</gene>
<dbReference type="GO" id="GO:0000731">
    <property type="term" value="P:DNA synthesis involved in DNA repair"/>
    <property type="evidence" value="ECO:0007669"/>
    <property type="project" value="TreeGrafter"/>
</dbReference>
<dbReference type="AlphaFoldDB" id="A0A1T2KXR0"/>
<dbReference type="GO" id="GO:0005737">
    <property type="term" value="C:cytoplasm"/>
    <property type="evidence" value="ECO:0007669"/>
    <property type="project" value="UniProtKB-SubCell"/>
</dbReference>
<feature type="domain" description="RecF/RecN/SMC N-terminal" evidence="7">
    <location>
        <begin position="3"/>
        <end position="345"/>
    </location>
</feature>
<dbReference type="SUPFAM" id="SSF52540">
    <property type="entry name" value="P-loop containing nucleoside triphosphate hydrolases"/>
    <property type="match status" value="1"/>
</dbReference>
<dbReference type="InterPro" id="IPR042174">
    <property type="entry name" value="RecF_2"/>
</dbReference>
<dbReference type="HAMAP" id="MF_00365">
    <property type="entry name" value="RecF"/>
    <property type="match status" value="1"/>
</dbReference>
<keyword evidence="3 6" id="KW-0547">Nucleotide-binding</keyword>
<keyword evidence="6" id="KW-0227">DNA damage</keyword>
<evidence type="ECO:0000256" key="5">
    <source>
        <dbReference type="ARBA" id="ARBA00023125"/>
    </source>
</evidence>
<comment type="caution">
    <text evidence="8">The sequence shown here is derived from an EMBL/GenBank/DDBJ whole genome shotgun (WGS) entry which is preliminary data.</text>
</comment>
<protein>
    <recommendedName>
        <fullName evidence="6">DNA replication and repair protein RecF</fullName>
    </recommendedName>
</protein>
<evidence type="ECO:0000259" key="7">
    <source>
        <dbReference type="Pfam" id="PF02463"/>
    </source>
</evidence>
<name>A0A1T2KXR0_9GAMM</name>
<organism evidence="8 9">
    <name type="scientific">Solemya velesiana gill symbiont</name>
    <dbReference type="NCBI Taxonomy" id="1918948"/>
    <lineage>
        <taxon>Bacteria</taxon>
        <taxon>Pseudomonadati</taxon>
        <taxon>Pseudomonadota</taxon>
        <taxon>Gammaproteobacteria</taxon>
        <taxon>sulfur-oxidizing symbionts</taxon>
    </lineage>
</organism>
<evidence type="ECO:0000256" key="3">
    <source>
        <dbReference type="ARBA" id="ARBA00022741"/>
    </source>
</evidence>
<dbReference type="InterPro" id="IPR001238">
    <property type="entry name" value="DNA-binding_RecF"/>
</dbReference>
<evidence type="ECO:0000313" key="9">
    <source>
        <dbReference type="Proteomes" id="UP000190896"/>
    </source>
</evidence>
<keyword evidence="5 6" id="KW-0238">DNA-binding</keyword>
<reference evidence="8 9" key="1">
    <citation type="submission" date="2016-11" db="EMBL/GenBank/DDBJ databases">
        <title>Mixed transmission modes and dynamic genome evolution in an obligate animal-bacterial symbiosis.</title>
        <authorList>
            <person name="Russell S.L."/>
            <person name="Corbett-Detig R.B."/>
            <person name="Cavanaugh C.M."/>
        </authorList>
    </citation>
    <scope>NUCLEOTIDE SEQUENCE [LARGE SCALE GENOMIC DNA]</scope>
    <source>
        <strain evidence="8">Se-Cadez</strain>
    </source>
</reference>
<sequence length="353" mass="40393">MTISSLRISNLRNISESELDPAKSNNLIWGSNGSGKTSILESIYLLGRGRSFRSSKAGPLIKKSEESLSVFSQYNKQNQHYRIGISKTNTSTEVKINEENINKLSSLASILPLHIITPQSHQILEREPEFRRRFIDWGVFHVEHDHNQLLSRFIKTLNQRNAALRSDTGQARIWDRELIKTGEQINAHRFKYLQLLEEALKNELDLFLPIFKCTFDWRPGWDREKGFEHALKETFQSDCKRGFTQSGPQRADLVIRIDGQKAAEVASRGQQKLLITALKIAQIKVTSQINGEEQILLLDDLAAELDRENLGKTLNRIQALSVQSFITATDDILFKDFDIERVFHVEHGRIDTG</sequence>
<keyword evidence="6" id="KW-0742">SOS response</keyword>
<dbReference type="NCBIfam" id="TIGR00611">
    <property type="entry name" value="recf"/>
    <property type="match status" value="1"/>
</dbReference>
<feature type="binding site" evidence="6">
    <location>
        <begin position="30"/>
        <end position="37"/>
    </location>
    <ligand>
        <name>ATP</name>
        <dbReference type="ChEBI" id="CHEBI:30616"/>
    </ligand>
</feature>
<dbReference type="Gene3D" id="3.40.50.300">
    <property type="entry name" value="P-loop containing nucleotide triphosphate hydrolases"/>
    <property type="match status" value="1"/>
</dbReference>
<keyword evidence="2 6" id="KW-0235">DNA replication</keyword>
<dbReference type="PANTHER" id="PTHR32182">
    <property type="entry name" value="DNA REPLICATION AND REPAIR PROTEIN RECF"/>
    <property type="match status" value="1"/>
</dbReference>
<dbReference type="RefSeq" id="WP_078485798.1">
    <property type="nucleotide sequence ID" value="NZ_MPRJ01000007.1"/>
</dbReference>
<evidence type="ECO:0000313" key="8">
    <source>
        <dbReference type="EMBL" id="OOZ37550.1"/>
    </source>
</evidence>
<keyword evidence="4 6" id="KW-0067">ATP-binding</keyword>
<comment type="similarity">
    <text evidence="6">Belongs to the RecF family.</text>
</comment>
<keyword evidence="9" id="KW-1185">Reference proteome</keyword>
<keyword evidence="1 6" id="KW-0963">Cytoplasm</keyword>
<dbReference type="GO" id="GO:0009432">
    <property type="term" value="P:SOS response"/>
    <property type="evidence" value="ECO:0007669"/>
    <property type="project" value="UniProtKB-UniRule"/>
</dbReference>